<dbReference type="Proteomes" id="UP000266723">
    <property type="component" value="Unassembled WGS sequence"/>
</dbReference>
<evidence type="ECO:0000313" key="2">
    <source>
        <dbReference type="Proteomes" id="UP000266723"/>
    </source>
</evidence>
<evidence type="ECO:0000313" key="1">
    <source>
        <dbReference type="EMBL" id="KAF3596819.1"/>
    </source>
</evidence>
<comment type="caution">
    <text evidence="1">The sequence shown here is derived from an EMBL/GenBank/DDBJ whole genome shotgun (WGS) entry which is preliminary data.</text>
</comment>
<name>A0ABQ7EIK5_BRACR</name>
<reference evidence="1 2" key="1">
    <citation type="journal article" date="2020" name="BMC Genomics">
        <title>Intraspecific diversification of the crop wild relative Brassica cretica Lam. using demographic model selection.</title>
        <authorList>
            <person name="Kioukis A."/>
            <person name="Michalopoulou V.A."/>
            <person name="Briers L."/>
            <person name="Pirintsos S."/>
            <person name="Studholme D.J."/>
            <person name="Pavlidis P."/>
            <person name="Sarris P.F."/>
        </authorList>
    </citation>
    <scope>NUCLEOTIDE SEQUENCE [LARGE SCALE GENOMIC DNA]</scope>
    <source>
        <strain evidence="2">cv. PFS-1207/04</strain>
    </source>
</reference>
<organism evidence="1 2">
    <name type="scientific">Brassica cretica</name>
    <name type="common">Mustard</name>
    <dbReference type="NCBI Taxonomy" id="69181"/>
    <lineage>
        <taxon>Eukaryota</taxon>
        <taxon>Viridiplantae</taxon>
        <taxon>Streptophyta</taxon>
        <taxon>Embryophyta</taxon>
        <taxon>Tracheophyta</taxon>
        <taxon>Spermatophyta</taxon>
        <taxon>Magnoliopsida</taxon>
        <taxon>eudicotyledons</taxon>
        <taxon>Gunneridae</taxon>
        <taxon>Pentapetalae</taxon>
        <taxon>rosids</taxon>
        <taxon>malvids</taxon>
        <taxon>Brassicales</taxon>
        <taxon>Brassicaceae</taxon>
        <taxon>Brassiceae</taxon>
        <taxon>Brassica</taxon>
    </lineage>
</organism>
<keyword evidence="2" id="KW-1185">Reference proteome</keyword>
<protein>
    <submittedName>
        <fullName evidence="1">Uncharacterized protein</fullName>
    </submittedName>
</protein>
<proteinExistence type="predicted"/>
<dbReference type="EMBL" id="QGKV02000299">
    <property type="protein sequence ID" value="KAF3596819.1"/>
    <property type="molecule type" value="Genomic_DNA"/>
</dbReference>
<accession>A0ABQ7EIK5</accession>
<sequence length="153" mass="18320">MKLTNDNQDDPVRYVAEYYYTGVLKKTYEENIKLVNGYKFLKKTHKTTIAIPEFREPRGRPKTRDMKNNPLKIYKMLEKQLDMDKFQIVANVSKQDILQVDARMKQWLSKGQRTDDVVLERTQMRYIPHYHENEEEEGRLQSQQAALILYNTM</sequence>
<gene>
    <name evidence="1" type="ORF">DY000_02022519</name>
</gene>